<feature type="region of interest" description="Disordered" evidence="1">
    <location>
        <begin position="80"/>
        <end position="151"/>
    </location>
</feature>
<keyword evidence="3" id="KW-1185">Reference proteome</keyword>
<evidence type="ECO:0000313" key="2">
    <source>
        <dbReference type="EMBL" id="OWO97382.1"/>
    </source>
</evidence>
<dbReference type="EMBL" id="MZNU01000443">
    <property type="protein sequence ID" value="OWO97382.1"/>
    <property type="molecule type" value="Genomic_DNA"/>
</dbReference>
<dbReference type="Proteomes" id="UP000242519">
    <property type="component" value="Unassembled WGS sequence"/>
</dbReference>
<gene>
    <name evidence="2" type="ORF">B2J93_3082</name>
</gene>
<comment type="caution">
    <text evidence="2">The sequence shown here is derived from an EMBL/GenBank/DDBJ whole genome shotgun (WGS) entry which is preliminary data.</text>
</comment>
<sequence>MPIHAGCYAKCLGLVPYEDQTSPDGCEQRVVSSLNQGRRSRRNSAMRESSSKPPHGLHACYAPLAISAECKHALSGLTLLPASTRRLPEPRAEDDETTGLDAGPLASRSLRARARARARSQTNGLAEDEGSLGRSVSGLECMEDRPHAEEG</sequence>
<feature type="compositionally biased region" description="Basic and acidic residues" evidence="1">
    <location>
        <begin position="142"/>
        <end position="151"/>
    </location>
</feature>
<name>A0A218YRE3_9HELO</name>
<evidence type="ECO:0000313" key="3">
    <source>
        <dbReference type="Proteomes" id="UP000242519"/>
    </source>
</evidence>
<evidence type="ECO:0000256" key="1">
    <source>
        <dbReference type="SAM" id="MobiDB-lite"/>
    </source>
</evidence>
<protein>
    <submittedName>
        <fullName evidence="2">Uncharacterized protein</fullName>
    </submittedName>
</protein>
<feature type="region of interest" description="Disordered" evidence="1">
    <location>
        <begin position="20"/>
        <end position="58"/>
    </location>
</feature>
<reference evidence="2 3" key="1">
    <citation type="submission" date="2017-04" db="EMBL/GenBank/DDBJ databases">
        <title>Draft genome sequence of Marssonina coronaria NL1: causal agent of apple blotch.</title>
        <authorList>
            <person name="Cheng Q."/>
        </authorList>
    </citation>
    <scope>NUCLEOTIDE SEQUENCE [LARGE SCALE GENOMIC DNA]</scope>
    <source>
        <strain evidence="2 3">NL1</strain>
    </source>
</reference>
<proteinExistence type="predicted"/>
<dbReference type="AlphaFoldDB" id="A0A218YRE3"/>
<dbReference type="InParanoid" id="A0A218YRE3"/>
<accession>A0A218YRE3</accession>
<organism evidence="2 3">
    <name type="scientific">Diplocarpon coronariae</name>
    <dbReference type="NCBI Taxonomy" id="2795749"/>
    <lineage>
        <taxon>Eukaryota</taxon>
        <taxon>Fungi</taxon>
        <taxon>Dikarya</taxon>
        <taxon>Ascomycota</taxon>
        <taxon>Pezizomycotina</taxon>
        <taxon>Leotiomycetes</taxon>
        <taxon>Helotiales</taxon>
        <taxon>Drepanopezizaceae</taxon>
        <taxon>Diplocarpon</taxon>
    </lineage>
</organism>